<evidence type="ECO:0000256" key="6">
    <source>
        <dbReference type="SAM" id="Phobius"/>
    </source>
</evidence>
<keyword evidence="4 6" id="KW-1133">Transmembrane helix</keyword>
<gene>
    <name evidence="7" type="ORF">GCM10009559_67190</name>
</gene>
<feature type="transmembrane region" description="Helical" evidence="6">
    <location>
        <begin position="141"/>
        <end position="159"/>
    </location>
</feature>
<feature type="transmembrane region" description="Helical" evidence="6">
    <location>
        <begin position="28"/>
        <end position="50"/>
    </location>
</feature>
<reference evidence="8" key="1">
    <citation type="journal article" date="2019" name="Int. J. Syst. Evol. Microbiol.">
        <title>The Global Catalogue of Microorganisms (GCM) 10K type strain sequencing project: providing services to taxonomists for standard genome sequencing and annotation.</title>
        <authorList>
            <consortium name="The Broad Institute Genomics Platform"/>
            <consortium name="The Broad Institute Genome Sequencing Center for Infectious Disease"/>
            <person name="Wu L."/>
            <person name="Ma J."/>
        </authorList>
    </citation>
    <scope>NUCLEOTIDE SEQUENCE [LARGE SCALE GENOMIC DNA]</scope>
    <source>
        <strain evidence="8">JCM 11117</strain>
    </source>
</reference>
<dbReference type="InterPro" id="IPR050367">
    <property type="entry name" value="APC_superfamily"/>
</dbReference>
<keyword evidence="8" id="KW-1185">Reference proteome</keyword>
<feature type="transmembrane region" description="Helical" evidence="6">
    <location>
        <begin position="405"/>
        <end position="424"/>
    </location>
</feature>
<proteinExistence type="predicted"/>
<evidence type="ECO:0000256" key="1">
    <source>
        <dbReference type="ARBA" id="ARBA00004651"/>
    </source>
</evidence>
<protein>
    <recommendedName>
        <fullName evidence="9">Amino acid/polyamine/organocation transporter (APC superfamily)</fullName>
    </recommendedName>
</protein>
<evidence type="ECO:0000256" key="5">
    <source>
        <dbReference type="ARBA" id="ARBA00023136"/>
    </source>
</evidence>
<organism evidence="7 8">
    <name type="scientific">Pseudonocardia zijingensis</name>
    <dbReference type="NCBI Taxonomy" id="153376"/>
    <lineage>
        <taxon>Bacteria</taxon>
        <taxon>Bacillati</taxon>
        <taxon>Actinomycetota</taxon>
        <taxon>Actinomycetes</taxon>
        <taxon>Pseudonocardiales</taxon>
        <taxon>Pseudonocardiaceae</taxon>
        <taxon>Pseudonocardia</taxon>
    </lineage>
</organism>
<feature type="transmembrane region" description="Helical" evidence="6">
    <location>
        <begin position="341"/>
        <end position="365"/>
    </location>
</feature>
<keyword evidence="5 6" id="KW-0472">Membrane</keyword>
<sequence>MRNGALAALRQRSPVHGLDRRGLRPLEVLAQSVSTAAPAAGMATVPAIVATTAGTATVWSFVLATAVALAVGACIATFTRRMAAAGSLYSLTAKGLGPGAAFACGAALLAGYAVLLMAALTGAAIYAGALLTRLGWPPPPVVGAAVVVVLAGVAAALVLRGVRVSARIVLAVEAVSIALMVVIFVVLLAGPPAAPAPSDATPGWSAVGLAAGVLPALGAFIGFEAATTLGVEARRPFVAVPRAVLGTAALVGLLTLLAAHTQVVGFAGALGGQPEPVVTLAAAHGTPWLAVLLDVGIATSFVACTLATANALVRVLFSMARDGIVPARVGSTHPRFRTPHVAIAVAVPVGAAVPAALFLAGLPGLTVLRGLLGVATAGYLVAYLLVALAAPLFLNRIGELTPAPVVVTAVAVPVLAGVCCAFVVSAVDGPVPLVLGALVLAALGWYAVLRVRRPRELAGIGVYDEPSTADVHPASTGRAA</sequence>
<evidence type="ECO:0000256" key="2">
    <source>
        <dbReference type="ARBA" id="ARBA00022475"/>
    </source>
</evidence>
<feature type="transmembrane region" description="Helical" evidence="6">
    <location>
        <begin position="288"/>
        <end position="313"/>
    </location>
</feature>
<keyword evidence="2" id="KW-1003">Cell membrane</keyword>
<dbReference type="Gene3D" id="1.20.1740.10">
    <property type="entry name" value="Amino acid/polyamine transporter I"/>
    <property type="match status" value="1"/>
</dbReference>
<evidence type="ECO:0000313" key="7">
    <source>
        <dbReference type="EMBL" id="GAA0900932.1"/>
    </source>
</evidence>
<feature type="transmembrane region" description="Helical" evidence="6">
    <location>
        <begin position="243"/>
        <end position="268"/>
    </location>
</feature>
<evidence type="ECO:0008006" key="9">
    <source>
        <dbReference type="Google" id="ProtNLM"/>
    </source>
</evidence>
<feature type="transmembrane region" description="Helical" evidence="6">
    <location>
        <begin position="100"/>
        <end position="129"/>
    </location>
</feature>
<dbReference type="PANTHER" id="PTHR42770">
    <property type="entry name" value="AMINO ACID TRANSPORTER-RELATED"/>
    <property type="match status" value="1"/>
</dbReference>
<evidence type="ECO:0000313" key="8">
    <source>
        <dbReference type="Proteomes" id="UP001499967"/>
    </source>
</evidence>
<name>A0ABP3YNY9_9PSEU</name>
<comment type="subcellular location">
    <subcellularLocation>
        <location evidence="1">Cell membrane</location>
        <topology evidence="1">Multi-pass membrane protein</topology>
    </subcellularLocation>
</comment>
<dbReference type="Proteomes" id="UP001499967">
    <property type="component" value="Unassembled WGS sequence"/>
</dbReference>
<feature type="transmembrane region" description="Helical" evidence="6">
    <location>
        <begin position="168"/>
        <end position="189"/>
    </location>
</feature>
<comment type="caution">
    <text evidence="7">The sequence shown here is derived from an EMBL/GenBank/DDBJ whole genome shotgun (WGS) entry which is preliminary data.</text>
</comment>
<accession>A0ABP3YNY9</accession>
<feature type="transmembrane region" description="Helical" evidence="6">
    <location>
        <begin position="371"/>
        <end position="393"/>
    </location>
</feature>
<feature type="transmembrane region" description="Helical" evidence="6">
    <location>
        <begin position="430"/>
        <end position="449"/>
    </location>
</feature>
<dbReference type="PIRSF" id="PIRSF006060">
    <property type="entry name" value="AA_transporter"/>
    <property type="match status" value="1"/>
</dbReference>
<feature type="transmembrane region" description="Helical" evidence="6">
    <location>
        <begin position="209"/>
        <end position="231"/>
    </location>
</feature>
<dbReference type="InterPro" id="IPR002293">
    <property type="entry name" value="AA/rel_permease1"/>
</dbReference>
<evidence type="ECO:0000256" key="4">
    <source>
        <dbReference type="ARBA" id="ARBA00022989"/>
    </source>
</evidence>
<feature type="transmembrane region" description="Helical" evidence="6">
    <location>
        <begin position="56"/>
        <end position="79"/>
    </location>
</feature>
<dbReference type="EMBL" id="BAAAHP010000227">
    <property type="protein sequence ID" value="GAA0900932.1"/>
    <property type="molecule type" value="Genomic_DNA"/>
</dbReference>
<evidence type="ECO:0000256" key="3">
    <source>
        <dbReference type="ARBA" id="ARBA00022692"/>
    </source>
</evidence>
<dbReference type="RefSeq" id="WP_343945764.1">
    <property type="nucleotide sequence ID" value="NZ_BAAAHP010000227.1"/>
</dbReference>
<dbReference type="Pfam" id="PF13520">
    <property type="entry name" value="AA_permease_2"/>
    <property type="match status" value="1"/>
</dbReference>
<keyword evidence="3 6" id="KW-0812">Transmembrane</keyword>
<dbReference type="PANTHER" id="PTHR42770:SF7">
    <property type="entry name" value="MEMBRANE PROTEIN"/>
    <property type="match status" value="1"/>
</dbReference>